<gene>
    <name evidence="3" type="primary">LOC106819969</name>
</gene>
<keyword evidence="2" id="KW-1185">Reference proteome</keyword>
<accession>A0ABM1F6E9</accession>
<dbReference type="InterPro" id="IPR031148">
    <property type="entry name" value="Plexin"/>
</dbReference>
<name>A0ABM1F6E9_PRICU</name>
<sequence>MMQVDDESRRAGVQRALRQFGQLVDNRTFLLTFVRTLEANKYFTMKDRVSFASFLMVALQGKMEYCTEILKTLLYRADRKIPFRKMSSKSFCSRRTGIRS</sequence>
<evidence type="ECO:0000259" key="1">
    <source>
        <dbReference type="Pfam" id="PF08337"/>
    </source>
</evidence>
<dbReference type="PANTHER" id="PTHR22625:SF70">
    <property type="entry name" value="PLEXIN A, ISOFORM A"/>
    <property type="match status" value="1"/>
</dbReference>
<dbReference type="Proteomes" id="UP000695022">
    <property type="component" value="Unplaced"/>
</dbReference>
<dbReference type="GeneID" id="106819969"/>
<protein>
    <submittedName>
        <fullName evidence="3">Plexin A3-like</fullName>
    </submittedName>
</protein>
<evidence type="ECO:0000313" key="3">
    <source>
        <dbReference type="RefSeq" id="XP_014680020.1"/>
    </source>
</evidence>
<proteinExistence type="predicted"/>
<dbReference type="Pfam" id="PF08337">
    <property type="entry name" value="Plexin_cytopl"/>
    <property type="match status" value="1"/>
</dbReference>
<evidence type="ECO:0000313" key="2">
    <source>
        <dbReference type="Proteomes" id="UP000695022"/>
    </source>
</evidence>
<organism evidence="2 3">
    <name type="scientific">Priapulus caudatus</name>
    <name type="common">Priapulid worm</name>
    <dbReference type="NCBI Taxonomy" id="37621"/>
    <lineage>
        <taxon>Eukaryota</taxon>
        <taxon>Metazoa</taxon>
        <taxon>Ecdysozoa</taxon>
        <taxon>Scalidophora</taxon>
        <taxon>Priapulida</taxon>
        <taxon>Priapulimorpha</taxon>
        <taxon>Priapulimorphida</taxon>
        <taxon>Priapulidae</taxon>
        <taxon>Priapulus</taxon>
    </lineage>
</organism>
<dbReference type="RefSeq" id="XP_014680020.1">
    <property type="nucleotide sequence ID" value="XM_014824534.1"/>
</dbReference>
<dbReference type="Gene3D" id="1.10.506.10">
    <property type="entry name" value="GTPase Activation - p120gap, domain 1"/>
    <property type="match status" value="1"/>
</dbReference>
<dbReference type="InterPro" id="IPR013548">
    <property type="entry name" value="Plexin_cytoplasmic_RasGAP_dom"/>
</dbReference>
<dbReference type="PANTHER" id="PTHR22625">
    <property type="entry name" value="PLEXIN"/>
    <property type="match status" value="1"/>
</dbReference>
<feature type="domain" description="Plexin cytoplasmic RasGAP" evidence="1">
    <location>
        <begin position="7"/>
        <end position="80"/>
    </location>
</feature>
<dbReference type="InterPro" id="IPR008936">
    <property type="entry name" value="Rho_GTPase_activation_prot"/>
</dbReference>
<reference evidence="3" key="1">
    <citation type="submission" date="2025-08" db="UniProtKB">
        <authorList>
            <consortium name="RefSeq"/>
        </authorList>
    </citation>
    <scope>IDENTIFICATION</scope>
</reference>